<dbReference type="PANTHER" id="PTHR43273:SF8">
    <property type="entry name" value="RADICAL SAM DOMAIN PROTEIN"/>
    <property type="match status" value="1"/>
</dbReference>
<dbReference type="CDD" id="cd01335">
    <property type="entry name" value="Radical_SAM"/>
    <property type="match status" value="1"/>
</dbReference>
<comment type="cofactor">
    <cofactor evidence="1">
        <name>[4Fe-4S] cluster</name>
        <dbReference type="ChEBI" id="CHEBI:49883"/>
    </cofactor>
</comment>
<sequence length="483" mass="56007">MNSDKPFIHLFQTPGGYYLFDVNTNYILKIGRRIYEKLWGVLKDKQDFANIEQDKDIIYLRNNGFLLNKRVSEISHPVNDTLKYYLDRKVGMATLQVTRNCNLRCSYCAYSGKYFNRIHENKTMTFETAKKAIEFLINHSTESERINLGFYGGEPLLEFDLIRKCIEYAEEMAEGKNISFTMTTNGTLLTEEIVDYFVKHNLVLTVSLDGDKKAHDKNRKFSANGKGTFDVIIKNIEMIKLKYPDYMKNMLINIVMDTENDFECINQFFFNSEILNDTIMMSTYVNENYIKDSNIPEEDFVLKRQYETFKMYLSKIKRLDEKYVSKLVSGQYYVLKAKMQDDWEKIKELPDKAHPSGPCIAGAQRLFIDVDGNMLPCEKCSETSDVMKIGHVDYGFDIDRVRNIMNIGQLSKENCKNCWAFRRCQLCAVSADNITGLSKEKKLSGCTGVKLALENELKDYCVLRELGHNFDENNIPVLDMVSI</sequence>
<gene>
    <name evidence="8" type="primary">ccpM</name>
    <name evidence="8" type="ORF">EHE19_001915</name>
</gene>
<evidence type="ECO:0000256" key="3">
    <source>
        <dbReference type="ARBA" id="ARBA00022691"/>
    </source>
</evidence>
<keyword evidence="6" id="KW-0411">Iron-sulfur</keyword>
<dbReference type="GO" id="GO:0016491">
    <property type="term" value="F:oxidoreductase activity"/>
    <property type="evidence" value="ECO:0007669"/>
    <property type="project" value="InterPro"/>
</dbReference>
<accession>A0A4U7JEZ2</accession>
<keyword evidence="3" id="KW-0949">S-adenosyl-L-methionine</keyword>
<dbReference type="PROSITE" id="PS01305">
    <property type="entry name" value="MOAA_NIFB_PQQE"/>
    <property type="match status" value="1"/>
</dbReference>
<dbReference type="KEGG" id="rher:EHE19_001915"/>
<evidence type="ECO:0000256" key="4">
    <source>
        <dbReference type="ARBA" id="ARBA00022723"/>
    </source>
</evidence>
<feature type="domain" description="Radical SAM core" evidence="7">
    <location>
        <begin position="85"/>
        <end position="320"/>
    </location>
</feature>
<dbReference type="SMART" id="SM00729">
    <property type="entry name" value="Elp3"/>
    <property type="match status" value="1"/>
</dbReference>
<reference evidence="8 9" key="1">
    <citation type="submission" date="2020-09" db="EMBL/GenBank/DDBJ databases">
        <title>Characterization and genome sequencing of Ruminiclostridium sp. nov. MA18.</title>
        <authorList>
            <person name="Rettenmaier R."/>
            <person name="Kowollik M.-L."/>
            <person name="Liebl W."/>
            <person name="Zverlov V."/>
        </authorList>
    </citation>
    <scope>NUCLEOTIDE SEQUENCE [LARGE SCALE GENOMIC DNA]</scope>
    <source>
        <strain evidence="8 9">MA18</strain>
    </source>
</reference>
<dbReference type="InterPro" id="IPR058240">
    <property type="entry name" value="rSAM_sf"/>
</dbReference>
<dbReference type="Pfam" id="PF04055">
    <property type="entry name" value="Radical_SAM"/>
    <property type="match status" value="1"/>
</dbReference>
<dbReference type="SFLD" id="SFLDG01384">
    <property type="entry name" value="thioether_bond_formation_requi"/>
    <property type="match status" value="1"/>
</dbReference>
<dbReference type="PROSITE" id="PS51918">
    <property type="entry name" value="RADICAL_SAM"/>
    <property type="match status" value="1"/>
</dbReference>
<evidence type="ECO:0000259" key="7">
    <source>
        <dbReference type="PROSITE" id="PS51918"/>
    </source>
</evidence>
<dbReference type="AlphaFoldDB" id="A0A4U7JEZ2"/>
<evidence type="ECO:0000256" key="6">
    <source>
        <dbReference type="ARBA" id="ARBA00023014"/>
    </source>
</evidence>
<dbReference type="SFLD" id="SFLDG01067">
    <property type="entry name" value="SPASM/twitch_domain_containing"/>
    <property type="match status" value="1"/>
</dbReference>
<dbReference type="NCBIfam" id="TIGR04068">
    <property type="entry name" value="rSAM_ocin_clost"/>
    <property type="match status" value="1"/>
</dbReference>
<dbReference type="EMBL" id="CP061336">
    <property type="protein sequence ID" value="QNU67322.1"/>
    <property type="molecule type" value="Genomic_DNA"/>
</dbReference>
<dbReference type="InterPro" id="IPR000385">
    <property type="entry name" value="MoaA_NifB_PqqE_Fe-S-bd_CS"/>
</dbReference>
<dbReference type="SFLD" id="SFLDS00029">
    <property type="entry name" value="Radical_SAM"/>
    <property type="match status" value="1"/>
</dbReference>
<evidence type="ECO:0000256" key="2">
    <source>
        <dbReference type="ARBA" id="ARBA00022485"/>
    </source>
</evidence>
<name>A0A4U7JEZ2_9FIRM</name>
<dbReference type="GO" id="GO:0051539">
    <property type="term" value="F:4 iron, 4 sulfur cluster binding"/>
    <property type="evidence" value="ECO:0007669"/>
    <property type="project" value="UniProtKB-KW"/>
</dbReference>
<dbReference type="InterPro" id="IPR006638">
    <property type="entry name" value="Elp3/MiaA/NifB-like_rSAM"/>
</dbReference>
<dbReference type="RefSeq" id="WP_137697665.1">
    <property type="nucleotide sequence ID" value="NZ_CP061336.1"/>
</dbReference>
<keyword evidence="2" id="KW-0004">4Fe-4S</keyword>
<dbReference type="InterPro" id="IPR023867">
    <property type="entry name" value="Sulphatase_maturase_rSAM"/>
</dbReference>
<dbReference type="GO" id="GO:0046872">
    <property type="term" value="F:metal ion binding"/>
    <property type="evidence" value="ECO:0007669"/>
    <property type="project" value="UniProtKB-KW"/>
</dbReference>
<keyword evidence="9" id="KW-1185">Reference proteome</keyword>
<keyword evidence="4" id="KW-0479">Metal-binding</keyword>
<dbReference type="Proteomes" id="UP000306409">
    <property type="component" value="Chromosome"/>
</dbReference>
<protein>
    <submittedName>
        <fullName evidence="8">Cys-rich peptide radical SAM maturase CcpM</fullName>
    </submittedName>
</protein>
<dbReference type="GO" id="GO:0032324">
    <property type="term" value="P:molybdopterin cofactor biosynthetic process"/>
    <property type="evidence" value="ECO:0007669"/>
    <property type="project" value="UniProtKB-ARBA"/>
</dbReference>
<dbReference type="NCBIfam" id="TIGR04085">
    <property type="entry name" value="rSAM_more_4Fe4S"/>
    <property type="match status" value="1"/>
</dbReference>
<dbReference type="Gene3D" id="3.20.20.70">
    <property type="entry name" value="Aldolase class I"/>
    <property type="match status" value="1"/>
</dbReference>
<dbReference type="SUPFAM" id="SSF102114">
    <property type="entry name" value="Radical SAM enzymes"/>
    <property type="match status" value="1"/>
</dbReference>
<dbReference type="SFLD" id="SFLDG01386">
    <property type="entry name" value="main_SPASM_domain-containing"/>
    <property type="match status" value="1"/>
</dbReference>
<evidence type="ECO:0000256" key="1">
    <source>
        <dbReference type="ARBA" id="ARBA00001966"/>
    </source>
</evidence>
<dbReference type="InterPro" id="IPR013785">
    <property type="entry name" value="Aldolase_TIM"/>
</dbReference>
<evidence type="ECO:0000313" key="8">
    <source>
        <dbReference type="EMBL" id="QNU67322.1"/>
    </source>
</evidence>
<proteinExistence type="predicted"/>
<dbReference type="PANTHER" id="PTHR43273">
    <property type="entry name" value="ANAEROBIC SULFATASE-MATURATING ENZYME HOMOLOG ASLB-RELATED"/>
    <property type="match status" value="1"/>
</dbReference>
<organism evidence="8 9">
    <name type="scientific">Ruminiclostridium herbifermentans</name>
    <dbReference type="NCBI Taxonomy" id="2488810"/>
    <lineage>
        <taxon>Bacteria</taxon>
        <taxon>Bacillati</taxon>
        <taxon>Bacillota</taxon>
        <taxon>Clostridia</taxon>
        <taxon>Eubacteriales</taxon>
        <taxon>Oscillospiraceae</taxon>
        <taxon>Ruminiclostridium</taxon>
    </lineage>
</organism>
<dbReference type="InterPro" id="IPR024001">
    <property type="entry name" value="Cys-rich_pep_rSAM_mat_CcpM"/>
</dbReference>
<evidence type="ECO:0000313" key="9">
    <source>
        <dbReference type="Proteomes" id="UP000306409"/>
    </source>
</evidence>
<evidence type="ECO:0000256" key="5">
    <source>
        <dbReference type="ARBA" id="ARBA00023004"/>
    </source>
</evidence>
<dbReference type="InterPro" id="IPR023885">
    <property type="entry name" value="4Fe4S-binding_SPASM_dom"/>
</dbReference>
<dbReference type="OrthoDB" id="1737006at2"/>
<keyword evidence="5" id="KW-0408">Iron</keyword>
<dbReference type="InterPro" id="IPR007197">
    <property type="entry name" value="rSAM"/>
</dbReference>